<dbReference type="SUPFAM" id="SSF53187">
    <property type="entry name" value="Zn-dependent exopeptidases"/>
    <property type="match status" value="1"/>
</dbReference>
<keyword evidence="3" id="KW-1185">Reference proteome</keyword>
<evidence type="ECO:0000259" key="1">
    <source>
        <dbReference type="Pfam" id="PF04389"/>
    </source>
</evidence>
<name>A0AAU9DE37_9BACT</name>
<dbReference type="Gene3D" id="3.40.630.10">
    <property type="entry name" value="Zn peptidases"/>
    <property type="match status" value="1"/>
</dbReference>
<evidence type="ECO:0000313" key="2">
    <source>
        <dbReference type="EMBL" id="BDD09175.1"/>
    </source>
</evidence>
<protein>
    <recommendedName>
        <fullName evidence="1">Peptidase M28 domain-containing protein</fullName>
    </recommendedName>
</protein>
<dbReference type="AlphaFoldDB" id="A0AAU9DE37"/>
<gene>
    <name evidence="2" type="ORF">FUAX_16070</name>
</gene>
<dbReference type="Gene3D" id="3.50.30.30">
    <property type="match status" value="1"/>
</dbReference>
<dbReference type="PANTHER" id="PTHR12147:SF26">
    <property type="entry name" value="PEPTIDASE M28 DOMAIN-CONTAINING PROTEIN"/>
    <property type="match status" value="1"/>
</dbReference>
<dbReference type="KEGG" id="fax:FUAX_16070"/>
<evidence type="ECO:0000313" key="3">
    <source>
        <dbReference type="Proteomes" id="UP001348817"/>
    </source>
</evidence>
<dbReference type="EMBL" id="AP025314">
    <property type="protein sequence ID" value="BDD09175.1"/>
    <property type="molecule type" value="Genomic_DNA"/>
</dbReference>
<dbReference type="PANTHER" id="PTHR12147">
    <property type="entry name" value="METALLOPEPTIDASE M28 FAMILY MEMBER"/>
    <property type="match status" value="1"/>
</dbReference>
<sequence>MRRALCLIFTLMVFFLVGENGWAQKNYARRLVNELCSPEYHGRGYVKKGDFKAAQFIASQFDSLGLEPVVGESYFQEFEIPVNTFPDTLGLSLNGLVLRPGHHFLVEPWSGSGKGSFEAVAIQKSDFVNEASFMARLRQAKGKFLVYSEQDMDSLEQSYRDKLKKGLKDLGMSSNPFVAGVLKITTKKLTWGGSGVASSIPYFTVKSDRKPTEVKKVSVAVRNKHFEHYKTRNVIGRVKGTSGLGKTLLIGAHYDHLGRMGSSAYFPGANDNASGTAMLLSLAKYYAENPHDYDVVFVAFGAEEQGLYGSRHFVENPPVDLEKISFMLNLDINGTGDDGITVVNGAVHDRLFGKLESINKEKSYLPEVKSRGEACNSDHCFFHFKGVKSFYVYTRGGSKAYHDVFDTADNLSLSGFDGTYGLLRDFLNSLTR</sequence>
<dbReference type="InterPro" id="IPR045175">
    <property type="entry name" value="M28_fam"/>
</dbReference>
<accession>A0AAU9DE37</accession>
<reference evidence="2 3" key="1">
    <citation type="submission" date="2021-12" db="EMBL/GenBank/DDBJ databases">
        <title>Genome sequencing of bacteria with rrn-lacking chromosome and rrn-plasmid.</title>
        <authorList>
            <person name="Anda M."/>
            <person name="Iwasaki W."/>
        </authorList>
    </citation>
    <scope>NUCLEOTIDE SEQUENCE [LARGE SCALE GENOMIC DNA]</scope>
    <source>
        <strain evidence="2 3">DSM 100852</strain>
    </source>
</reference>
<dbReference type="InterPro" id="IPR007484">
    <property type="entry name" value="Peptidase_M28"/>
</dbReference>
<organism evidence="2 3">
    <name type="scientific">Fulvitalea axinellae</name>
    <dbReference type="NCBI Taxonomy" id="1182444"/>
    <lineage>
        <taxon>Bacteria</taxon>
        <taxon>Pseudomonadati</taxon>
        <taxon>Bacteroidota</taxon>
        <taxon>Cytophagia</taxon>
        <taxon>Cytophagales</taxon>
        <taxon>Persicobacteraceae</taxon>
        <taxon>Fulvitalea</taxon>
    </lineage>
</organism>
<proteinExistence type="predicted"/>
<dbReference type="GO" id="GO:0006508">
    <property type="term" value="P:proteolysis"/>
    <property type="evidence" value="ECO:0007669"/>
    <property type="project" value="InterPro"/>
</dbReference>
<dbReference type="RefSeq" id="WP_338394390.1">
    <property type="nucleotide sequence ID" value="NZ_AP025314.1"/>
</dbReference>
<dbReference type="Pfam" id="PF04389">
    <property type="entry name" value="Peptidase_M28"/>
    <property type="match status" value="1"/>
</dbReference>
<dbReference type="Proteomes" id="UP001348817">
    <property type="component" value="Chromosome"/>
</dbReference>
<dbReference type="GO" id="GO:0008235">
    <property type="term" value="F:metalloexopeptidase activity"/>
    <property type="evidence" value="ECO:0007669"/>
    <property type="project" value="InterPro"/>
</dbReference>
<feature type="domain" description="Peptidase M28" evidence="1">
    <location>
        <begin position="233"/>
        <end position="417"/>
    </location>
</feature>